<evidence type="ECO:0000313" key="4">
    <source>
        <dbReference type="Proteomes" id="UP000193710"/>
    </source>
</evidence>
<dbReference type="EMBL" id="LQPY01000004">
    <property type="protein sequence ID" value="ORX07768.1"/>
    <property type="molecule type" value="Genomic_DNA"/>
</dbReference>
<dbReference type="HOGENOM" id="CLU_1842933_0_0_11"/>
<dbReference type="Proteomes" id="UP000193710">
    <property type="component" value="Unassembled WGS sequence"/>
</dbReference>
<reference evidence="3 4" key="3">
    <citation type="submission" date="2016-01" db="EMBL/GenBank/DDBJ databases">
        <title>The new phylogeny of the genus Mycobacterium.</title>
        <authorList>
            <person name="Tarcisio F."/>
            <person name="Conor M."/>
            <person name="Antonella G."/>
            <person name="Elisabetta G."/>
            <person name="Giulia F.S."/>
            <person name="Sara T."/>
            <person name="Anna F."/>
            <person name="Clotilde B."/>
            <person name="Roberto B."/>
            <person name="Veronica D.S."/>
            <person name="Fabio R."/>
            <person name="Monica P."/>
            <person name="Olivier J."/>
            <person name="Enrico T."/>
            <person name="Nicola S."/>
        </authorList>
    </citation>
    <scope>NUCLEOTIDE SEQUENCE [LARGE SCALE GENOMIC DNA]</scope>
    <source>
        <strain evidence="3 4">DSM 44626</strain>
    </source>
</reference>
<dbReference type="RefSeq" id="WP_036473603.1">
    <property type="nucleotide sequence ID" value="NZ_HG964447.1"/>
</dbReference>
<reference evidence="2" key="2">
    <citation type="submission" date="2014-04" db="EMBL/GenBank/DDBJ databases">
        <authorList>
            <person name="Urmite Genomes U."/>
        </authorList>
    </citation>
    <scope>NUCLEOTIDE SEQUENCE</scope>
    <source>
        <strain evidence="2">DSM 44626</strain>
    </source>
</reference>
<evidence type="ECO:0000313" key="3">
    <source>
        <dbReference type="EMBL" id="ORX07768.1"/>
    </source>
</evidence>
<dbReference type="AlphaFoldDB" id="A0A024K6A7"/>
<organism evidence="2">
    <name type="scientific">Mycobacterium triplex</name>
    <dbReference type="NCBI Taxonomy" id="47839"/>
    <lineage>
        <taxon>Bacteria</taxon>
        <taxon>Bacillati</taxon>
        <taxon>Actinomycetota</taxon>
        <taxon>Actinomycetes</taxon>
        <taxon>Mycobacteriales</taxon>
        <taxon>Mycobacteriaceae</taxon>
        <taxon>Mycobacterium</taxon>
        <taxon>Mycobacterium simiae complex</taxon>
    </lineage>
</organism>
<proteinExistence type="predicted"/>
<protein>
    <submittedName>
        <fullName evidence="2">Uncharacterized protein</fullName>
    </submittedName>
</protein>
<sequence length="139" mass="15912">MTPTEWIVHPNRSDIGSDEPGRNGHYRSLTRPRKPAIEPCLARVRLPRRLSDVADADGTITFGGNDWWFVVGAARTFVRTHIDSNVPPPFGFKRNGQWWWWDDTTSVESILEGPEGIDYVREYLARLFPRCTVTVSDAR</sequence>
<keyword evidence="4" id="KW-1185">Reference proteome</keyword>
<reference evidence="2" key="1">
    <citation type="journal article" date="2014" name="Genome Announc.">
        <title>Draft Genome Sequence of Mycobacterium triplex DSM 44626.</title>
        <authorList>
            <person name="Sassi M."/>
            <person name="Croce O."/>
            <person name="Robert C."/>
            <person name="Raoult D."/>
            <person name="Drancourt M."/>
        </authorList>
    </citation>
    <scope>NUCLEOTIDE SEQUENCE [LARGE SCALE GENOMIC DNA]</scope>
    <source>
        <strain evidence="2">DSM 44626</strain>
    </source>
</reference>
<accession>A0A024K6A7</accession>
<dbReference type="STRING" id="47839.BN973_05762"/>
<evidence type="ECO:0000313" key="2">
    <source>
        <dbReference type="EMBL" id="CDO91354.1"/>
    </source>
</evidence>
<name>A0A024K6A7_9MYCO</name>
<feature type="region of interest" description="Disordered" evidence="1">
    <location>
        <begin position="1"/>
        <end position="30"/>
    </location>
</feature>
<dbReference type="OrthoDB" id="4714697at2"/>
<evidence type="ECO:0000256" key="1">
    <source>
        <dbReference type="SAM" id="MobiDB-lite"/>
    </source>
</evidence>
<dbReference type="Proteomes" id="UP000028880">
    <property type="component" value="Unassembled WGS sequence"/>
</dbReference>
<gene>
    <name evidence="3" type="ORF">AWC29_06395</name>
    <name evidence="2" type="ORF">BN973_05762</name>
</gene>
<dbReference type="eggNOG" id="ENOG50308TS">
    <property type="taxonomic scope" value="Bacteria"/>
</dbReference>
<dbReference type="EMBL" id="HG964447">
    <property type="protein sequence ID" value="CDO91354.1"/>
    <property type="molecule type" value="Genomic_DNA"/>
</dbReference>